<dbReference type="Gene3D" id="3.20.20.70">
    <property type="entry name" value="Aldolase class I"/>
    <property type="match status" value="1"/>
</dbReference>
<dbReference type="OrthoDB" id="9814210at2"/>
<dbReference type="InterPro" id="IPR013785">
    <property type="entry name" value="Aldolase_TIM"/>
</dbReference>
<dbReference type="PANTHER" id="PTHR42966">
    <property type="entry name" value="N-ACETYLNEURAMINATE SYNTHASE"/>
    <property type="match status" value="1"/>
</dbReference>
<accession>A0A0A2A4W7</accession>
<comment type="caution">
    <text evidence="2">The sequence shown here is derived from an EMBL/GenBank/DDBJ whole genome shotgun (WGS) entry which is preliminary data.</text>
</comment>
<dbReference type="CDD" id="cd11615">
    <property type="entry name" value="SAF_NeuB_like"/>
    <property type="match status" value="1"/>
</dbReference>
<dbReference type="eggNOG" id="COG2089">
    <property type="taxonomic scope" value="Bacteria"/>
</dbReference>
<dbReference type="GO" id="GO:0016051">
    <property type="term" value="P:carbohydrate biosynthetic process"/>
    <property type="evidence" value="ECO:0007669"/>
    <property type="project" value="InterPro"/>
</dbReference>
<dbReference type="GO" id="GO:0047444">
    <property type="term" value="F:N-acylneuraminate-9-phosphate synthase activity"/>
    <property type="evidence" value="ECO:0007669"/>
    <property type="project" value="TreeGrafter"/>
</dbReference>
<dbReference type="STRING" id="74545.EU96_1576"/>
<dbReference type="AlphaFoldDB" id="A0A0A2A4W7"/>
<dbReference type="EMBL" id="JNAM01000011">
    <property type="protein sequence ID" value="KGF96937.1"/>
    <property type="molecule type" value="Genomic_DNA"/>
</dbReference>
<dbReference type="Pfam" id="PF03102">
    <property type="entry name" value="NeuB"/>
    <property type="match status" value="1"/>
</dbReference>
<protein>
    <submittedName>
        <fullName evidence="2">N-acetylneuraminate synthase</fullName>
        <ecNumber evidence="2">2.5.1.56</ecNumber>
    </submittedName>
</protein>
<sequence>MFNKTFKLGNRIIGDENPTFIIAEIGINHEGNPTKCMEMIESAARAGADSIKLQTLPANENYLPGTESNDIFSKGWIDIETTAKAFELARELGVEPMTTCGDLITLFKVDKLKPVAHKISSGLITHEPLIDEASKLGKPLIVSTGMTKINSAKKAAKIILENKNYDACFLKCTSLYPAPLKDLNLKGILELKKILKAPIGFSDHSIGIDASYLSVAMGANIIEKHYSYDTSRKGFDHQISVNEKGLSELVQNIRKAEIILGNNTMEISEAQSYMSKCNLRKIVARKEIKKGEFLNLDNVGFMRTLPSVEGLSPAYWRKIKGYATKRNFSKYEIITESDLKK</sequence>
<organism evidence="2 3">
    <name type="scientific">Prochlorococcus marinus str. MIT 9302</name>
    <dbReference type="NCBI Taxonomy" id="74545"/>
    <lineage>
        <taxon>Bacteria</taxon>
        <taxon>Bacillati</taxon>
        <taxon>Cyanobacteriota</taxon>
        <taxon>Cyanophyceae</taxon>
        <taxon>Synechococcales</taxon>
        <taxon>Prochlorococcaceae</taxon>
        <taxon>Prochlorococcus</taxon>
    </lineage>
</organism>
<reference evidence="3" key="1">
    <citation type="journal article" date="2014" name="Sci. Data">
        <title>Genomes of diverse isolates of the marine cyanobacterium Prochlorococcus.</title>
        <authorList>
            <person name="Biller S."/>
            <person name="Berube P."/>
            <person name="Thompson J."/>
            <person name="Kelly L."/>
            <person name="Roggensack S."/>
            <person name="Awad L."/>
            <person name="Roache-Johnson K."/>
            <person name="Ding H."/>
            <person name="Giovannoni S.J."/>
            <person name="Moore L.R."/>
            <person name="Chisholm S.W."/>
        </authorList>
    </citation>
    <scope>NUCLEOTIDE SEQUENCE [LARGE SCALE GENOMIC DNA]</scope>
    <source>
        <strain evidence="3">MIT 9302</strain>
    </source>
</reference>
<dbReference type="SUPFAM" id="SSF51269">
    <property type="entry name" value="AFP III-like domain"/>
    <property type="match status" value="1"/>
</dbReference>
<dbReference type="SUPFAM" id="SSF51569">
    <property type="entry name" value="Aldolase"/>
    <property type="match status" value="1"/>
</dbReference>
<dbReference type="GO" id="GO:0050462">
    <property type="term" value="F:N-acetylneuraminate synthase activity"/>
    <property type="evidence" value="ECO:0007669"/>
    <property type="project" value="UniProtKB-EC"/>
</dbReference>
<dbReference type="InterPro" id="IPR006190">
    <property type="entry name" value="SAF_AFP_Neu5Ac"/>
</dbReference>
<dbReference type="EC" id="2.5.1.56" evidence="2"/>
<evidence type="ECO:0000259" key="1">
    <source>
        <dbReference type="PROSITE" id="PS50844"/>
    </source>
</evidence>
<dbReference type="PANTHER" id="PTHR42966:SF1">
    <property type="entry name" value="SIALIC ACID SYNTHASE"/>
    <property type="match status" value="1"/>
</dbReference>
<dbReference type="InterPro" id="IPR036732">
    <property type="entry name" value="AFP_Neu5c_C_sf"/>
</dbReference>
<dbReference type="InterPro" id="IPR057736">
    <property type="entry name" value="SAF_PseI/NeuA/NeuB"/>
</dbReference>
<gene>
    <name evidence="2" type="ORF">EU96_1576</name>
</gene>
<dbReference type="InterPro" id="IPR051690">
    <property type="entry name" value="PseI-like"/>
</dbReference>
<feature type="domain" description="AFP-like" evidence="1">
    <location>
        <begin position="281"/>
        <end position="341"/>
    </location>
</feature>
<proteinExistence type="predicted"/>
<name>A0A0A2A4W7_PROMR</name>
<dbReference type="InterPro" id="IPR013132">
    <property type="entry name" value="PseI/NeuA/B-like_N"/>
</dbReference>
<evidence type="ECO:0000313" key="3">
    <source>
        <dbReference type="Proteomes" id="UP000030445"/>
    </source>
</evidence>
<dbReference type="RefSeq" id="WP_032527187.1">
    <property type="nucleotide sequence ID" value="NZ_CP138951.1"/>
</dbReference>
<dbReference type="Gene3D" id="3.90.1210.10">
    <property type="entry name" value="Antifreeze-like/N-acetylneuraminic acid synthase C-terminal domain"/>
    <property type="match status" value="1"/>
</dbReference>
<keyword evidence="2" id="KW-0808">Transferase</keyword>
<dbReference type="Proteomes" id="UP000030445">
    <property type="component" value="Unassembled WGS sequence"/>
</dbReference>
<dbReference type="PROSITE" id="PS50844">
    <property type="entry name" value="AFP_LIKE"/>
    <property type="match status" value="1"/>
</dbReference>
<evidence type="ECO:0000313" key="2">
    <source>
        <dbReference type="EMBL" id="KGF96937.1"/>
    </source>
</evidence>